<reference evidence="2" key="1">
    <citation type="submission" date="2021-04" db="EMBL/GenBank/DDBJ databases">
        <authorList>
            <person name="Tunstrom K."/>
        </authorList>
    </citation>
    <scope>NUCLEOTIDE SEQUENCE</scope>
</reference>
<feature type="region of interest" description="Disordered" evidence="1">
    <location>
        <begin position="57"/>
        <end position="117"/>
    </location>
</feature>
<accession>A0A8S3WX82</accession>
<gene>
    <name evidence="2" type="ORF">PAPOLLO_LOCUS11198</name>
</gene>
<protein>
    <submittedName>
        <fullName evidence="2">(apollo) hypothetical protein</fullName>
    </submittedName>
</protein>
<dbReference type="EMBL" id="CAJQZP010000810">
    <property type="protein sequence ID" value="CAG4986222.1"/>
    <property type="molecule type" value="Genomic_DNA"/>
</dbReference>
<evidence type="ECO:0000313" key="3">
    <source>
        <dbReference type="Proteomes" id="UP000691718"/>
    </source>
</evidence>
<sequence length="117" mass="12179">MKQYTAKSVASLRPRSGSMRGSGTSGASSRGEAALMAGAARGRGRGACGAIVAAGAAGSAHPSCVRPRARRAPPACRGPRPAPYHAAAIDRSDAPARRSHVHHKERQVHHEEEPRTK</sequence>
<evidence type="ECO:0000256" key="1">
    <source>
        <dbReference type="SAM" id="MobiDB-lite"/>
    </source>
</evidence>
<feature type="compositionally biased region" description="Basic residues" evidence="1">
    <location>
        <begin position="97"/>
        <end position="107"/>
    </location>
</feature>
<comment type="caution">
    <text evidence="2">The sequence shown here is derived from an EMBL/GenBank/DDBJ whole genome shotgun (WGS) entry which is preliminary data.</text>
</comment>
<organism evidence="2 3">
    <name type="scientific">Parnassius apollo</name>
    <name type="common">Apollo butterfly</name>
    <name type="synonym">Papilio apollo</name>
    <dbReference type="NCBI Taxonomy" id="110799"/>
    <lineage>
        <taxon>Eukaryota</taxon>
        <taxon>Metazoa</taxon>
        <taxon>Ecdysozoa</taxon>
        <taxon>Arthropoda</taxon>
        <taxon>Hexapoda</taxon>
        <taxon>Insecta</taxon>
        <taxon>Pterygota</taxon>
        <taxon>Neoptera</taxon>
        <taxon>Endopterygota</taxon>
        <taxon>Lepidoptera</taxon>
        <taxon>Glossata</taxon>
        <taxon>Ditrysia</taxon>
        <taxon>Papilionoidea</taxon>
        <taxon>Papilionidae</taxon>
        <taxon>Parnassiinae</taxon>
        <taxon>Parnassini</taxon>
        <taxon>Parnassius</taxon>
        <taxon>Parnassius</taxon>
    </lineage>
</organism>
<dbReference type="Proteomes" id="UP000691718">
    <property type="component" value="Unassembled WGS sequence"/>
</dbReference>
<feature type="region of interest" description="Disordered" evidence="1">
    <location>
        <begin position="1"/>
        <end position="32"/>
    </location>
</feature>
<feature type="compositionally biased region" description="Basic and acidic residues" evidence="1">
    <location>
        <begin position="108"/>
        <end position="117"/>
    </location>
</feature>
<keyword evidence="3" id="KW-1185">Reference proteome</keyword>
<proteinExistence type="predicted"/>
<feature type="compositionally biased region" description="Low complexity" evidence="1">
    <location>
        <begin position="11"/>
        <end position="32"/>
    </location>
</feature>
<evidence type="ECO:0000313" key="2">
    <source>
        <dbReference type="EMBL" id="CAG4986222.1"/>
    </source>
</evidence>
<dbReference type="AlphaFoldDB" id="A0A8S3WX82"/>
<name>A0A8S3WX82_PARAO</name>